<feature type="region of interest" description="Disordered" evidence="1">
    <location>
        <begin position="871"/>
        <end position="908"/>
    </location>
</feature>
<dbReference type="GO" id="GO:0007095">
    <property type="term" value="P:mitotic G2 DNA damage checkpoint signaling"/>
    <property type="evidence" value="ECO:0007669"/>
    <property type="project" value="InterPro"/>
</dbReference>
<feature type="compositionally biased region" description="Basic and acidic residues" evidence="1">
    <location>
        <begin position="626"/>
        <end position="639"/>
    </location>
</feature>
<protein>
    <recommendedName>
        <fullName evidence="2">Nibrin second BRCT domain-containing protein</fullName>
    </recommendedName>
</protein>
<feature type="compositionally biased region" description="Low complexity" evidence="1">
    <location>
        <begin position="574"/>
        <end position="594"/>
    </location>
</feature>
<reference evidence="3" key="1">
    <citation type="submission" date="2020-12" db="EMBL/GenBank/DDBJ databases">
        <title>Metabolic potential, ecology and presence of endohyphal bacteria is reflected in genomic diversity of Mucoromycotina.</title>
        <authorList>
            <person name="Muszewska A."/>
            <person name="Okrasinska A."/>
            <person name="Steczkiewicz K."/>
            <person name="Drgas O."/>
            <person name="Orlowska M."/>
            <person name="Perlinska-Lenart U."/>
            <person name="Aleksandrzak-Piekarczyk T."/>
            <person name="Szatraj K."/>
            <person name="Zielenkiewicz U."/>
            <person name="Pilsyk S."/>
            <person name="Malc E."/>
            <person name="Mieczkowski P."/>
            <person name="Kruszewska J.S."/>
            <person name="Biernat P."/>
            <person name="Pawlowska J."/>
        </authorList>
    </citation>
    <scope>NUCLEOTIDE SEQUENCE</scope>
    <source>
        <strain evidence="3">WA0000017839</strain>
    </source>
</reference>
<evidence type="ECO:0000313" key="3">
    <source>
        <dbReference type="EMBL" id="KAG2192263.1"/>
    </source>
</evidence>
<evidence type="ECO:0000256" key="1">
    <source>
        <dbReference type="SAM" id="MobiDB-lite"/>
    </source>
</evidence>
<feature type="compositionally biased region" description="Polar residues" evidence="1">
    <location>
        <begin position="750"/>
        <end position="767"/>
    </location>
</feature>
<dbReference type="Pfam" id="PF16508">
    <property type="entry name" value="NIBRIN_BRCT_II"/>
    <property type="match status" value="1"/>
</dbReference>
<keyword evidence="4" id="KW-1185">Reference proteome</keyword>
<dbReference type="Proteomes" id="UP000603453">
    <property type="component" value="Unassembled WGS sequence"/>
</dbReference>
<dbReference type="PANTHER" id="PTHR12162:SF0">
    <property type="entry name" value="NIBRIN"/>
    <property type="match status" value="1"/>
</dbReference>
<feature type="compositionally biased region" description="Basic and acidic residues" evidence="1">
    <location>
        <begin position="347"/>
        <end position="374"/>
    </location>
</feature>
<feature type="domain" description="Nibrin second BRCT" evidence="2">
    <location>
        <begin position="221"/>
        <end position="323"/>
    </location>
</feature>
<evidence type="ECO:0000259" key="2">
    <source>
        <dbReference type="Pfam" id="PF16508"/>
    </source>
</evidence>
<gene>
    <name evidence="3" type="ORF">INT47_010042</name>
</gene>
<feature type="compositionally biased region" description="Pro residues" evidence="1">
    <location>
        <begin position="426"/>
        <end position="461"/>
    </location>
</feature>
<dbReference type="EMBL" id="JAEPRD010000303">
    <property type="protein sequence ID" value="KAG2192263.1"/>
    <property type="molecule type" value="Genomic_DNA"/>
</dbReference>
<accession>A0A8H7UU85</accession>
<feature type="compositionally biased region" description="Polar residues" evidence="1">
    <location>
        <begin position="555"/>
        <end position="566"/>
    </location>
</feature>
<feature type="compositionally biased region" description="Polar residues" evidence="1">
    <location>
        <begin position="605"/>
        <end position="625"/>
    </location>
</feature>
<dbReference type="InterPro" id="IPR043014">
    <property type="entry name" value="Nibrin_BRCT2_sf"/>
</dbReference>
<dbReference type="GO" id="GO:0000724">
    <property type="term" value="P:double-strand break repair via homologous recombination"/>
    <property type="evidence" value="ECO:0007669"/>
    <property type="project" value="TreeGrafter"/>
</dbReference>
<feature type="compositionally biased region" description="Basic and acidic residues" evidence="1">
    <location>
        <begin position="669"/>
        <end position="679"/>
    </location>
</feature>
<feature type="compositionally biased region" description="Polar residues" evidence="1">
    <location>
        <begin position="379"/>
        <end position="412"/>
    </location>
</feature>
<comment type="caution">
    <text evidence="3">The sequence shown here is derived from an EMBL/GenBank/DDBJ whole genome shotgun (WGS) entry which is preliminary data.</text>
</comment>
<feature type="region of interest" description="Disordered" evidence="1">
    <location>
        <begin position="336"/>
        <end position="503"/>
    </location>
</feature>
<dbReference type="GO" id="GO:0003684">
    <property type="term" value="F:damaged DNA binding"/>
    <property type="evidence" value="ECO:0007669"/>
    <property type="project" value="TreeGrafter"/>
</dbReference>
<name>A0A8H7UU85_9FUNG</name>
<dbReference type="InterPro" id="IPR040227">
    <property type="entry name" value="Nibrin-rel"/>
</dbReference>
<sequence length="921" mass="103067">MWLLYSLKKVPDIGFVEQCVSRLRPHQSYVICRKDKYDSIFTATIETDLYPLPEVVDPRSKPIIRLTQTKSNRFEAVVSDNTFKGSYYLHDCDVIRIINKEVRFRIRWEDMMVFKDGPTDDDFEEMVDEAAVFGFHLITEWHKNVTHVWISEEPTEEISTHLLRALMEQKYIVTKDWLVKDFLTSTDRRFLSGEVYDTIKPVVWENFGPLKRRVELTLNDRRLSLFNKMRFIAFDSQQYKRLAPLVSLGGGKVVYHDLSSQNEFKFNPNFILIAPPEQKRRKVQRWEILKERIDRKYSDIRAIEDVEIGFAIIYCSTDYMCNPHASLDSLDLNSVDTVTPSTNTDQDDNRSPERHHQASENNMEYRKGKNKSDHPTCAVQANTSRVTEPYVSSSSSVAPLFTTSKKPSSEANHISPVNPTSTSTPPADPTPPTPVAKPAPPPSVKPTPPTLAAKPTPPPSVKPNFTSPAVNAPSPTNPASSSVASPVNHTSPIGSLSPVGHMSPIEAISPMYDVDEDIPLPSLHNFFDDFVGPLKARPPPKRQTVEASSAKDLGPTTQNSTRTDSAPKTPEPISPRTSSITDTSSTIAATTDRSSIADRSPIADRSSTTDYDLKTGNSSEMNHSTTVDEHGSTRNRDPVPDTNSTVVDTAPFPDSQDSVTVVDQPNDFYRTDTSSRNREVSPQPETSTASNRLRDFSANVNVSSSLRNRESSPQPESSTVSNRFKDLSVDSSISGSSSNKANAPLERTLSRSSGTNRLAEFSSSSDHASVLYSRPTRARGEQSLLSQMVGQSRKRKDLLGDFMNYDDDTTHEPEEEISSKIRYSNVVYASLVVDPPSHTPSPQGTSGGVNYKVFKKRRHNNDEEMVRIVPMVTSEQRHQEQIRDNQPGQSSRTDRNTGMLEEDHSDIDPLLLIPTARRAYR</sequence>
<dbReference type="PRINTS" id="PR01217">
    <property type="entry name" value="PRICHEXTENSN"/>
</dbReference>
<organism evidence="3 4">
    <name type="scientific">Mucor saturninus</name>
    <dbReference type="NCBI Taxonomy" id="64648"/>
    <lineage>
        <taxon>Eukaryota</taxon>
        <taxon>Fungi</taxon>
        <taxon>Fungi incertae sedis</taxon>
        <taxon>Mucoromycota</taxon>
        <taxon>Mucoromycotina</taxon>
        <taxon>Mucoromycetes</taxon>
        <taxon>Mucorales</taxon>
        <taxon>Mucorineae</taxon>
        <taxon>Mucoraceae</taxon>
        <taxon>Mucor</taxon>
    </lineage>
</organism>
<dbReference type="Gene3D" id="3.40.50.10980">
    <property type="entry name" value="Nibrin, BRCT2 domain"/>
    <property type="match status" value="1"/>
</dbReference>
<dbReference type="PANTHER" id="PTHR12162">
    <property type="entry name" value="NIBRIN-RELATED"/>
    <property type="match status" value="1"/>
</dbReference>
<feature type="compositionally biased region" description="Low complexity" evidence="1">
    <location>
        <begin position="415"/>
        <end position="425"/>
    </location>
</feature>
<dbReference type="GO" id="GO:0030870">
    <property type="term" value="C:Mre11 complex"/>
    <property type="evidence" value="ECO:0007669"/>
    <property type="project" value="InterPro"/>
</dbReference>
<dbReference type="AlphaFoldDB" id="A0A8H7UU85"/>
<evidence type="ECO:0000313" key="4">
    <source>
        <dbReference type="Proteomes" id="UP000603453"/>
    </source>
</evidence>
<feature type="compositionally biased region" description="Low complexity" evidence="1">
    <location>
        <begin position="729"/>
        <end position="738"/>
    </location>
</feature>
<proteinExistence type="predicted"/>
<feature type="region of interest" description="Disordered" evidence="1">
    <location>
        <begin position="515"/>
        <end position="792"/>
    </location>
</feature>
<dbReference type="InterPro" id="IPR032429">
    <property type="entry name" value="Nibrin_BRCT2"/>
</dbReference>
<feature type="compositionally biased region" description="Polar residues" evidence="1">
    <location>
        <begin position="698"/>
        <end position="722"/>
    </location>
</feature>
<feature type="compositionally biased region" description="Low complexity" evidence="1">
    <location>
        <begin position="467"/>
        <end position="488"/>
    </location>
</feature>
<dbReference type="OrthoDB" id="552194at2759"/>